<dbReference type="PROSITE" id="PS50931">
    <property type="entry name" value="HTH_LYSR"/>
    <property type="match status" value="1"/>
</dbReference>
<feature type="domain" description="HTH lysR-type" evidence="6">
    <location>
        <begin position="2"/>
        <end position="59"/>
    </location>
</feature>
<dbReference type="PRINTS" id="PR00039">
    <property type="entry name" value="HTHLYSR"/>
</dbReference>
<gene>
    <name evidence="7" type="ORF">THSYN_06250</name>
</gene>
<feature type="region of interest" description="Disordered" evidence="5">
    <location>
        <begin position="51"/>
        <end position="71"/>
    </location>
</feature>
<dbReference type="InterPro" id="IPR036390">
    <property type="entry name" value="WH_DNA-bd_sf"/>
</dbReference>
<evidence type="ECO:0000256" key="1">
    <source>
        <dbReference type="ARBA" id="ARBA00009437"/>
    </source>
</evidence>
<dbReference type="GO" id="GO:0003700">
    <property type="term" value="F:DNA-binding transcription factor activity"/>
    <property type="evidence" value="ECO:0007669"/>
    <property type="project" value="InterPro"/>
</dbReference>
<dbReference type="InterPro" id="IPR036388">
    <property type="entry name" value="WH-like_DNA-bd_sf"/>
</dbReference>
<evidence type="ECO:0000256" key="2">
    <source>
        <dbReference type="ARBA" id="ARBA00023015"/>
    </source>
</evidence>
<evidence type="ECO:0000313" key="8">
    <source>
        <dbReference type="Proteomes" id="UP000232638"/>
    </source>
</evidence>
<keyword evidence="4" id="KW-0804">Transcription</keyword>
<dbReference type="Proteomes" id="UP000232638">
    <property type="component" value="Chromosome"/>
</dbReference>
<evidence type="ECO:0000259" key="6">
    <source>
        <dbReference type="PROSITE" id="PS50931"/>
    </source>
</evidence>
<dbReference type="Gene3D" id="1.10.10.10">
    <property type="entry name" value="Winged helix-like DNA-binding domain superfamily/Winged helix DNA-binding domain"/>
    <property type="match status" value="1"/>
</dbReference>
<dbReference type="SUPFAM" id="SSF46785">
    <property type="entry name" value="Winged helix' DNA-binding domain"/>
    <property type="match status" value="1"/>
</dbReference>
<dbReference type="AlphaFoldDB" id="A0A2K8U6C6"/>
<organism evidence="7 8">
    <name type="scientific">Candidatus Thiodictyon syntrophicum</name>
    <dbReference type="NCBI Taxonomy" id="1166950"/>
    <lineage>
        <taxon>Bacteria</taxon>
        <taxon>Pseudomonadati</taxon>
        <taxon>Pseudomonadota</taxon>
        <taxon>Gammaproteobacteria</taxon>
        <taxon>Chromatiales</taxon>
        <taxon>Chromatiaceae</taxon>
        <taxon>Thiodictyon</taxon>
    </lineage>
</organism>
<dbReference type="PANTHER" id="PTHR30346:SF28">
    <property type="entry name" value="HTH-TYPE TRANSCRIPTIONAL REGULATOR CYNR"/>
    <property type="match status" value="1"/>
</dbReference>
<dbReference type="PANTHER" id="PTHR30346">
    <property type="entry name" value="TRANSCRIPTIONAL DUAL REGULATOR HCAR-RELATED"/>
    <property type="match status" value="1"/>
</dbReference>
<evidence type="ECO:0000256" key="4">
    <source>
        <dbReference type="ARBA" id="ARBA00023163"/>
    </source>
</evidence>
<protein>
    <recommendedName>
        <fullName evidence="6">HTH lysR-type domain-containing protein</fullName>
    </recommendedName>
</protein>
<sequence>MIKLQQLAHALALSRYGTFHRAAKAQHLSQPAFSRSIRALEESLGVALFDRQGAAVTPTHRQGDRGRDRGP</sequence>
<dbReference type="RefSeq" id="WP_216644691.1">
    <property type="nucleotide sequence ID" value="NZ_CP020370.1"/>
</dbReference>
<keyword evidence="3" id="KW-0238">DNA-binding</keyword>
<dbReference type="InterPro" id="IPR000847">
    <property type="entry name" value="LysR_HTH_N"/>
</dbReference>
<comment type="similarity">
    <text evidence="1">Belongs to the LysR transcriptional regulatory family.</text>
</comment>
<reference evidence="7 8" key="1">
    <citation type="submission" date="2017-03" db="EMBL/GenBank/DDBJ databases">
        <title>Complete genome sequence of Candidatus 'Thiodictyon syntrophicum' sp. nov. strain Cad16T, a photolithoautotroph purple sulfur bacterium isolated from an alpine meromictic lake.</title>
        <authorList>
            <person name="Luedin S.M."/>
            <person name="Pothier J.F."/>
            <person name="Danza F."/>
            <person name="Storelli N."/>
            <person name="Wittwer M."/>
            <person name="Tonolla M."/>
        </authorList>
    </citation>
    <scope>NUCLEOTIDE SEQUENCE [LARGE SCALE GENOMIC DNA]</scope>
    <source>
        <strain evidence="7 8">Cad16T</strain>
    </source>
</reference>
<keyword evidence="8" id="KW-1185">Reference proteome</keyword>
<feature type="compositionally biased region" description="Basic and acidic residues" evidence="5">
    <location>
        <begin position="61"/>
        <end position="71"/>
    </location>
</feature>
<evidence type="ECO:0000313" key="7">
    <source>
        <dbReference type="EMBL" id="AUB80591.1"/>
    </source>
</evidence>
<name>A0A2K8U6C6_9GAMM</name>
<dbReference type="KEGG" id="tsy:THSYN_06250"/>
<keyword evidence="2" id="KW-0805">Transcription regulation</keyword>
<evidence type="ECO:0000256" key="5">
    <source>
        <dbReference type="SAM" id="MobiDB-lite"/>
    </source>
</evidence>
<evidence type="ECO:0000256" key="3">
    <source>
        <dbReference type="ARBA" id="ARBA00023125"/>
    </source>
</evidence>
<dbReference type="Pfam" id="PF00126">
    <property type="entry name" value="HTH_1"/>
    <property type="match status" value="1"/>
</dbReference>
<proteinExistence type="inferred from homology"/>
<dbReference type="EMBL" id="CP020370">
    <property type="protein sequence ID" value="AUB80591.1"/>
    <property type="molecule type" value="Genomic_DNA"/>
</dbReference>
<dbReference type="GO" id="GO:0003677">
    <property type="term" value="F:DNA binding"/>
    <property type="evidence" value="ECO:0007669"/>
    <property type="project" value="UniProtKB-KW"/>
</dbReference>
<dbReference type="GO" id="GO:0032993">
    <property type="term" value="C:protein-DNA complex"/>
    <property type="evidence" value="ECO:0007669"/>
    <property type="project" value="TreeGrafter"/>
</dbReference>
<accession>A0A2K8U6C6</accession>